<comment type="caution">
    <text evidence="4">The sequence shown here is derived from an EMBL/GenBank/DDBJ whole genome shotgun (WGS) entry which is preliminary data.</text>
</comment>
<dbReference type="GO" id="GO:0006487">
    <property type="term" value="P:protein N-linked glycosylation"/>
    <property type="evidence" value="ECO:0007669"/>
    <property type="project" value="TreeGrafter"/>
</dbReference>
<dbReference type="PANTHER" id="PTHR10937">
    <property type="entry name" value="GLUCOSAMINE--FRUCTOSE-6-PHOSPHATE AMINOTRANSFERASE, ISOMERIZING"/>
    <property type="match status" value="1"/>
</dbReference>
<evidence type="ECO:0000313" key="4">
    <source>
        <dbReference type="EMBL" id="RDI74729.1"/>
    </source>
</evidence>
<evidence type="ECO:0000256" key="1">
    <source>
        <dbReference type="ARBA" id="ARBA00001031"/>
    </source>
</evidence>
<gene>
    <name evidence="4" type="ORF">Gocc_1618</name>
</gene>
<dbReference type="RefSeq" id="WP_114796029.1">
    <property type="nucleotide sequence ID" value="NZ_QQZY01000003.1"/>
</dbReference>
<dbReference type="AlphaFoldDB" id="A0A7M2YZ01"/>
<evidence type="ECO:0000256" key="2">
    <source>
        <dbReference type="ARBA" id="ARBA00012916"/>
    </source>
</evidence>
<dbReference type="InterPro" id="IPR046348">
    <property type="entry name" value="SIS_dom_sf"/>
</dbReference>
<dbReference type="SUPFAM" id="SSF53697">
    <property type="entry name" value="SIS domain"/>
    <property type="match status" value="1"/>
</dbReference>
<dbReference type="Proteomes" id="UP000254134">
    <property type="component" value="Unassembled WGS sequence"/>
</dbReference>
<evidence type="ECO:0000256" key="3">
    <source>
        <dbReference type="ARBA" id="ARBA00016090"/>
    </source>
</evidence>
<sequence>MASWRETYLWRETLAVPESLARTASDTEGIDAVARLLGDPGVRRIVATGNGAAYYAAVALWLASLDGRSGPDVLALPAGLVAKGAFRWREGDALLAFSSSGEMRDVIEALDAGAPTPFAAVTASPGSTIGSRADAVGLVTIESQDAVTHTQGFCGNVLVALAVWATITGDAGLRAAVLDAPDAVEGSCEAAEEWALALPCLAPSAGVVFGSGPAWAGALEGALLLKEVACLPAEGVETREGATSAMYPLGPGHVVVSLPTGPDAVIDEAEAICAARGATVLRAPGGARGDRRLAALTTFPALIALSARLGTERKLDVDQPSWTDAYYAVARGSA</sequence>
<evidence type="ECO:0000313" key="5">
    <source>
        <dbReference type="Proteomes" id="UP000254134"/>
    </source>
</evidence>
<reference evidence="4 5" key="1">
    <citation type="submission" date="2018-07" db="EMBL/GenBank/DDBJ databases">
        <title>High-quality-draft genome sequence of Gaiella occulta.</title>
        <authorList>
            <person name="Severino R."/>
            <person name="Froufe H.J.C."/>
            <person name="Rainey F.A."/>
            <person name="Barroso C."/>
            <person name="Albuquerque L."/>
            <person name="Lobo-Da-Cunha A."/>
            <person name="Da Costa M.S."/>
            <person name="Egas C."/>
        </authorList>
    </citation>
    <scope>NUCLEOTIDE SEQUENCE [LARGE SCALE GENOMIC DNA]</scope>
    <source>
        <strain evidence="4 5">F2-233</strain>
    </source>
</reference>
<keyword evidence="5" id="KW-1185">Reference proteome</keyword>
<comment type="catalytic activity">
    <reaction evidence="1">
        <text>D-fructose 6-phosphate + L-glutamine = D-glucosamine 6-phosphate + L-glutamate</text>
        <dbReference type="Rhea" id="RHEA:13237"/>
        <dbReference type="ChEBI" id="CHEBI:29985"/>
        <dbReference type="ChEBI" id="CHEBI:58359"/>
        <dbReference type="ChEBI" id="CHEBI:58725"/>
        <dbReference type="ChEBI" id="CHEBI:61527"/>
        <dbReference type="EC" id="2.6.1.16"/>
    </reaction>
</comment>
<protein>
    <recommendedName>
        <fullName evidence="3">Glutamine--fructose-6-phosphate aminotransferase [isomerizing]</fullName>
        <ecNumber evidence="2">2.6.1.16</ecNumber>
    </recommendedName>
</protein>
<dbReference type="GO" id="GO:0097367">
    <property type="term" value="F:carbohydrate derivative binding"/>
    <property type="evidence" value="ECO:0007669"/>
    <property type="project" value="InterPro"/>
</dbReference>
<dbReference type="GO" id="GO:0006002">
    <property type="term" value="P:fructose 6-phosphate metabolic process"/>
    <property type="evidence" value="ECO:0007669"/>
    <property type="project" value="TreeGrafter"/>
</dbReference>
<dbReference type="EC" id="2.6.1.16" evidence="2"/>
<dbReference type="Gene3D" id="3.40.50.10490">
    <property type="entry name" value="Glucose-6-phosphate isomerase like protein, domain 1"/>
    <property type="match status" value="2"/>
</dbReference>
<dbReference type="GO" id="GO:0004360">
    <property type="term" value="F:glutamine-fructose-6-phosphate transaminase (isomerizing) activity"/>
    <property type="evidence" value="ECO:0007669"/>
    <property type="project" value="UniProtKB-EC"/>
</dbReference>
<proteinExistence type="predicted"/>
<accession>A0A7M2YZ01</accession>
<dbReference type="EMBL" id="QQZY01000003">
    <property type="protein sequence ID" value="RDI74729.1"/>
    <property type="molecule type" value="Genomic_DNA"/>
</dbReference>
<organism evidence="4 5">
    <name type="scientific">Gaiella occulta</name>
    <dbReference type="NCBI Taxonomy" id="1002870"/>
    <lineage>
        <taxon>Bacteria</taxon>
        <taxon>Bacillati</taxon>
        <taxon>Actinomycetota</taxon>
        <taxon>Thermoleophilia</taxon>
        <taxon>Gaiellales</taxon>
        <taxon>Gaiellaceae</taxon>
        <taxon>Gaiella</taxon>
    </lineage>
</organism>
<name>A0A7M2YZ01_9ACTN</name>
<reference evidence="5" key="2">
    <citation type="journal article" date="2019" name="MicrobiologyOpen">
        <title>High-quality draft genome sequence of Gaiella occulta isolated from a 150 meter deep mineral water borehole and comparison with the genome sequences of other deep-branching lineages of the phylum Actinobacteria.</title>
        <authorList>
            <person name="Severino R."/>
            <person name="Froufe H.J.C."/>
            <person name="Barroso C."/>
            <person name="Albuquerque L."/>
            <person name="Lobo-da-Cunha A."/>
            <person name="da Costa M.S."/>
            <person name="Egas C."/>
        </authorList>
    </citation>
    <scope>NUCLEOTIDE SEQUENCE [LARGE SCALE GENOMIC DNA]</scope>
    <source>
        <strain evidence="5">F2-233</strain>
    </source>
</reference>
<dbReference type="GO" id="GO:0006047">
    <property type="term" value="P:UDP-N-acetylglucosamine metabolic process"/>
    <property type="evidence" value="ECO:0007669"/>
    <property type="project" value="TreeGrafter"/>
</dbReference>
<dbReference type="PANTHER" id="PTHR10937:SF0">
    <property type="entry name" value="GLUTAMINE--FRUCTOSE-6-PHOSPHATE TRANSAMINASE (ISOMERIZING)"/>
    <property type="match status" value="1"/>
</dbReference>